<dbReference type="SUPFAM" id="SSF48452">
    <property type="entry name" value="TPR-like"/>
    <property type="match status" value="1"/>
</dbReference>
<dbReference type="RefSeq" id="WP_006304393.1">
    <property type="nucleotide sequence ID" value="NZ_AEDQ01000027.1"/>
</dbReference>
<evidence type="ECO:0000313" key="2">
    <source>
        <dbReference type="Proteomes" id="UP000004431"/>
    </source>
</evidence>
<dbReference type="EMBL" id="AEDQ01000027">
    <property type="protein sequence ID" value="EFL43941.1"/>
    <property type="molecule type" value="Genomic_DNA"/>
</dbReference>
<organism evidence="1 2">
    <name type="scientific">Fannyhessea vaginae PB189-T1-4</name>
    <dbReference type="NCBI Taxonomy" id="866774"/>
    <lineage>
        <taxon>Bacteria</taxon>
        <taxon>Bacillati</taxon>
        <taxon>Actinomycetota</taxon>
        <taxon>Coriobacteriia</taxon>
        <taxon>Coriobacteriales</taxon>
        <taxon>Atopobiaceae</taxon>
        <taxon>Fannyhessea</taxon>
    </lineage>
</organism>
<reference evidence="1 2" key="1">
    <citation type="submission" date="2010-08" db="EMBL/GenBank/DDBJ databases">
        <authorList>
            <person name="Durkin A.S."/>
            <person name="Madupu R."/>
            <person name="Torralba M."/>
            <person name="Gillis M."/>
            <person name="Methe B."/>
            <person name="Sutton G."/>
            <person name="Nelson K.E."/>
        </authorList>
    </citation>
    <scope>NUCLEOTIDE SEQUENCE [LARGE SCALE GENOMIC DNA]</scope>
    <source>
        <strain evidence="1 2">PB189-T1-4</strain>
    </source>
</reference>
<comment type="caution">
    <text evidence="1">The sequence shown here is derived from an EMBL/GenBank/DDBJ whole genome shotgun (WGS) entry which is preliminary data.</text>
</comment>
<evidence type="ECO:0000313" key="1">
    <source>
        <dbReference type="EMBL" id="EFL43941.1"/>
    </source>
</evidence>
<dbReference type="Gene3D" id="1.25.40.10">
    <property type="entry name" value="Tetratricopeptide repeat domain"/>
    <property type="match status" value="1"/>
</dbReference>
<dbReference type="Proteomes" id="UP000004431">
    <property type="component" value="Unassembled WGS sequence"/>
</dbReference>
<evidence type="ECO:0008006" key="3">
    <source>
        <dbReference type="Google" id="ProtNLM"/>
    </source>
</evidence>
<accession>A0ABP2IXZ5</accession>
<protein>
    <recommendedName>
        <fullName evidence="3">Tetratricopeptide repeat protein</fullName>
    </recommendedName>
</protein>
<name>A0ABP2IXZ5_9ACTN</name>
<proteinExistence type="predicted"/>
<gene>
    <name evidence="1" type="ORF">HMPREF9248_0234</name>
</gene>
<dbReference type="InterPro" id="IPR011990">
    <property type="entry name" value="TPR-like_helical_dom_sf"/>
</dbReference>
<keyword evidence="2" id="KW-1185">Reference proteome</keyword>
<sequence>MVDTRFTAFNRVLEAREQSQLARELDTAESLIMQGEYDHASELLRARADDAESYVAANCSTTPTDQWFCFSSFADKLAYQRCEHDERQLHDSEEPLCRLYNDLALAWAYLDEKELFREALKQVIRWNPMDCQARLSVADVYRILGNIDEFAALSVSVIERASDVRHLASAYTNMALYLRAQNNMDAASAAMHAAKMLDAHNSQVDALLHEVADSELDADRFTDDEARDLLQAQGVPYGANANVVICLLMSAYEFAKQQHTNEATKLLVRATHLVGQQMVMQLYAEIRAQGEAGDVAAGR</sequence>